<reference evidence="1 2" key="1">
    <citation type="submission" date="2020-06" db="EMBL/GenBank/DDBJ databases">
        <title>Genome sequence of Rhizobium sp strain ADMK78.</title>
        <authorList>
            <person name="Rahi P."/>
        </authorList>
    </citation>
    <scope>NUCLEOTIDE SEQUENCE [LARGE SCALE GENOMIC DNA]</scope>
    <source>
        <strain evidence="1 2">ADMK78</strain>
    </source>
</reference>
<organism evidence="1 2">
    <name type="scientific">Peteryoungia desertarenae</name>
    <dbReference type="NCBI Taxonomy" id="1813451"/>
    <lineage>
        <taxon>Bacteria</taxon>
        <taxon>Pseudomonadati</taxon>
        <taxon>Pseudomonadota</taxon>
        <taxon>Alphaproteobacteria</taxon>
        <taxon>Hyphomicrobiales</taxon>
        <taxon>Rhizobiaceae</taxon>
        <taxon>Peteryoungia</taxon>
    </lineage>
</organism>
<protein>
    <submittedName>
        <fullName evidence="1">Tautomerase enzyme</fullName>
    </submittedName>
</protein>
<gene>
    <name evidence="1" type="ORF">FE840_008790</name>
</gene>
<dbReference type="EMBL" id="CP058350">
    <property type="protein sequence ID" value="QLF69632.1"/>
    <property type="molecule type" value="Genomic_DNA"/>
</dbReference>
<accession>A0ABX6QN11</accession>
<proteinExistence type="predicted"/>
<keyword evidence="2" id="KW-1185">Reference proteome</keyword>
<name>A0ABX6QN11_9HYPH</name>
<evidence type="ECO:0000313" key="2">
    <source>
        <dbReference type="Proteomes" id="UP000308530"/>
    </source>
</evidence>
<dbReference type="Proteomes" id="UP000308530">
    <property type="component" value="Chromosome"/>
</dbReference>
<sequence length="140" mass="14628">MPLQIIATEGTLSSNAQKQAFKELTHLLLELHGISGNGFMLPNVIGEVIEVPAGKSFSGGEPAEIIVFELKAPSFVLADAELQRAWFARGTSILERAAGGRVSRERIFGNVVHAVDGAWGIGGVAYNNTALGASIAAQAA</sequence>
<dbReference type="RefSeq" id="WP_138285238.1">
    <property type="nucleotide sequence ID" value="NZ_CP058350.1"/>
</dbReference>
<evidence type="ECO:0000313" key="1">
    <source>
        <dbReference type="EMBL" id="QLF69632.1"/>
    </source>
</evidence>